<keyword evidence="4" id="KW-1185">Reference proteome</keyword>
<dbReference type="EMBL" id="JBBWWR010000017">
    <property type="protein sequence ID" value="KAK8945730.1"/>
    <property type="molecule type" value="Genomic_DNA"/>
</dbReference>
<evidence type="ECO:0000313" key="4">
    <source>
        <dbReference type="Proteomes" id="UP001412067"/>
    </source>
</evidence>
<name>A0ABR2LNC0_9ASPA</name>
<organism evidence="3 4">
    <name type="scientific">Platanthera guangdongensis</name>
    <dbReference type="NCBI Taxonomy" id="2320717"/>
    <lineage>
        <taxon>Eukaryota</taxon>
        <taxon>Viridiplantae</taxon>
        <taxon>Streptophyta</taxon>
        <taxon>Embryophyta</taxon>
        <taxon>Tracheophyta</taxon>
        <taxon>Spermatophyta</taxon>
        <taxon>Magnoliopsida</taxon>
        <taxon>Liliopsida</taxon>
        <taxon>Asparagales</taxon>
        <taxon>Orchidaceae</taxon>
        <taxon>Orchidoideae</taxon>
        <taxon>Orchideae</taxon>
        <taxon>Orchidinae</taxon>
        <taxon>Platanthera</taxon>
    </lineage>
</organism>
<reference evidence="3 4" key="1">
    <citation type="journal article" date="2022" name="Nat. Plants">
        <title>Genomes of leafy and leafless Platanthera orchids illuminate the evolution of mycoheterotrophy.</title>
        <authorList>
            <person name="Li M.H."/>
            <person name="Liu K.W."/>
            <person name="Li Z."/>
            <person name="Lu H.C."/>
            <person name="Ye Q.L."/>
            <person name="Zhang D."/>
            <person name="Wang J.Y."/>
            <person name="Li Y.F."/>
            <person name="Zhong Z.M."/>
            <person name="Liu X."/>
            <person name="Yu X."/>
            <person name="Liu D.K."/>
            <person name="Tu X.D."/>
            <person name="Liu B."/>
            <person name="Hao Y."/>
            <person name="Liao X.Y."/>
            <person name="Jiang Y.T."/>
            <person name="Sun W.H."/>
            <person name="Chen J."/>
            <person name="Chen Y.Q."/>
            <person name="Ai Y."/>
            <person name="Zhai J.W."/>
            <person name="Wu S.S."/>
            <person name="Zhou Z."/>
            <person name="Hsiao Y.Y."/>
            <person name="Wu W.L."/>
            <person name="Chen Y.Y."/>
            <person name="Lin Y.F."/>
            <person name="Hsu J.L."/>
            <person name="Li C.Y."/>
            <person name="Wang Z.W."/>
            <person name="Zhao X."/>
            <person name="Zhong W.Y."/>
            <person name="Ma X.K."/>
            <person name="Ma L."/>
            <person name="Huang J."/>
            <person name="Chen G.Z."/>
            <person name="Huang M.Z."/>
            <person name="Huang L."/>
            <person name="Peng D.H."/>
            <person name="Luo Y.B."/>
            <person name="Zou S.Q."/>
            <person name="Chen S.P."/>
            <person name="Lan S."/>
            <person name="Tsai W.C."/>
            <person name="Van de Peer Y."/>
            <person name="Liu Z.J."/>
        </authorList>
    </citation>
    <scope>NUCLEOTIDE SEQUENCE [LARGE SCALE GENOMIC DNA]</scope>
    <source>
        <strain evidence="3">Lor288</strain>
    </source>
</reference>
<dbReference type="NCBIfam" id="TIGR00756">
    <property type="entry name" value="PPR"/>
    <property type="match status" value="1"/>
</dbReference>
<evidence type="ECO:0000256" key="2">
    <source>
        <dbReference type="SAM" id="MobiDB-lite"/>
    </source>
</evidence>
<dbReference type="PANTHER" id="PTHR47926">
    <property type="entry name" value="PENTATRICOPEPTIDE REPEAT-CONTAINING PROTEIN"/>
    <property type="match status" value="1"/>
</dbReference>
<dbReference type="Gene3D" id="1.25.40.10">
    <property type="entry name" value="Tetratricopeptide repeat domain"/>
    <property type="match status" value="2"/>
</dbReference>
<dbReference type="InterPro" id="IPR011990">
    <property type="entry name" value="TPR-like_helical_dom_sf"/>
</dbReference>
<keyword evidence="1" id="KW-0677">Repeat</keyword>
<feature type="compositionally biased region" description="Pro residues" evidence="2">
    <location>
        <begin position="48"/>
        <end position="63"/>
    </location>
</feature>
<proteinExistence type="predicted"/>
<dbReference type="PANTHER" id="PTHR47926:SF452">
    <property type="entry name" value="PENTATRICOPEPTIDE REPEAT-CONTAINING PROTEIN"/>
    <property type="match status" value="1"/>
</dbReference>
<dbReference type="Pfam" id="PF01535">
    <property type="entry name" value="PPR"/>
    <property type="match status" value="2"/>
</dbReference>
<comment type="caution">
    <text evidence="3">The sequence shown here is derived from an EMBL/GenBank/DDBJ whole genome shotgun (WGS) entry which is preliminary data.</text>
</comment>
<accession>A0ABR2LNC0</accession>
<protein>
    <submittedName>
        <fullName evidence="3">Pentatricopeptide repeat-containing protein</fullName>
    </submittedName>
</protein>
<dbReference type="Proteomes" id="UP001412067">
    <property type="component" value="Unassembled WGS sequence"/>
</dbReference>
<evidence type="ECO:0000313" key="3">
    <source>
        <dbReference type="EMBL" id="KAK8945730.1"/>
    </source>
</evidence>
<gene>
    <name evidence="3" type="primary">PCMP-H80</name>
    <name evidence="3" type="ORF">KSP40_PGU019024</name>
</gene>
<dbReference type="InterPro" id="IPR046960">
    <property type="entry name" value="PPR_At4g14850-like_plant"/>
</dbReference>
<evidence type="ECO:0000256" key="1">
    <source>
        <dbReference type="ARBA" id="ARBA00022737"/>
    </source>
</evidence>
<feature type="region of interest" description="Disordered" evidence="2">
    <location>
        <begin position="45"/>
        <end position="66"/>
    </location>
</feature>
<sequence>MLRKRPAPRLPFRSQPSHLSAVDASPASFPLKHLLAHAIVSGLWRDPSSPPGSSPPAPPPTPLRPARLRRISRRSAFSYTTMIRAHSSGPAPSNSILIFSGMLRSGFYRPTASPSPSSSAPPLALFPPFLLTRPRPPPRPRRDPHVATSLLHAYASRGLIDSASRCSTRNASQNRSHLERHYLLLRKVEKQAAKRLSLFNQMISTGARPNVDTLIASISCCADGVGLIPNGKALHALSIRLLPSSSIDELGTSLITMYARTGSLKNALKVFDEIEAKDSSTLTAMIGGLAMHGRGEEAVAIFQKMVVGEDAIRPDSVAFTAVLHACSQRRARGHGGEDFRRFEDGALHRGEDGALWCHG</sequence>
<dbReference type="InterPro" id="IPR002885">
    <property type="entry name" value="PPR_rpt"/>
</dbReference>